<gene>
    <name evidence="1" type="ORF">A3C61_01070</name>
</gene>
<dbReference type="EMBL" id="MGJO01000057">
    <property type="protein sequence ID" value="OGN08071.1"/>
    <property type="molecule type" value="Genomic_DNA"/>
</dbReference>
<sequence length="86" mass="10589">MVLYAQRIDMSVPQRRLELWMYRFMLGTLSDKKTRSLREELERRHKERKIFSELERKLLSAFTVSRSTREYLAELFKTEEKRKFGN</sequence>
<evidence type="ECO:0000313" key="2">
    <source>
        <dbReference type="Proteomes" id="UP000178908"/>
    </source>
</evidence>
<reference evidence="1 2" key="1">
    <citation type="journal article" date="2016" name="Nat. Commun.">
        <title>Thousands of microbial genomes shed light on interconnected biogeochemical processes in an aquifer system.</title>
        <authorList>
            <person name="Anantharaman K."/>
            <person name="Brown C.T."/>
            <person name="Hug L.A."/>
            <person name="Sharon I."/>
            <person name="Castelle C.J."/>
            <person name="Probst A.J."/>
            <person name="Thomas B.C."/>
            <person name="Singh A."/>
            <person name="Wilkins M.J."/>
            <person name="Karaoz U."/>
            <person name="Brodie E.L."/>
            <person name="Williams K.H."/>
            <person name="Hubbard S.S."/>
            <person name="Banfield J.F."/>
        </authorList>
    </citation>
    <scope>NUCLEOTIDE SEQUENCE [LARGE SCALE GENOMIC DNA]</scope>
</reference>
<accession>A0A1F8F4L5</accession>
<dbReference type="AlphaFoldDB" id="A0A1F8F4L5"/>
<protein>
    <submittedName>
        <fullName evidence="1">Uncharacterized protein</fullName>
    </submittedName>
</protein>
<proteinExistence type="predicted"/>
<dbReference type="Proteomes" id="UP000178908">
    <property type="component" value="Unassembled WGS sequence"/>
</dbReference>
<name>A0A1F8F4L5_9BACT</name>
<comment type="caution">
    <text evidence="1">The sequence shown here is derived from an EMBL/GenBank/DDBJ whole genome shotgun (WGS) entry which is preliminary data.</text>
</comment>
<organism evidence="1 2">
    <name type="scientific">Candidatus Yanofskybacteria bacterium RIFCSPHIGHO2_02_FULL_39_10</name>
    <dbReference type="NCBI Taxonomy" id="1802674"/>
    <lineage>
        <taxon>Bacteria</taxon>
        <taxon>Candidatus Yanofskyibacteriota</taxon>
    </lineage>
</organism>
<evidence type="ECO:0000313" key="1">
    <source>
        <dbReference type="EMBL" id="OGN08071.1"/>
    </source>
</evidence>